<keyword evidence="12 13" id="KW-0449">Lipoprotein</keyword>
<dbReference type="GO" id="GO:0015031">
    <property type="term" value="P:protein transport"/>
    <property type="evidence" value="ECO:0007669"/>
    <property type="project" value="UniProtKB-KW"/>
</dbReference>
<dbReference type="AlphaFoldDB" id="A0A6C2CQJ7"/>
<reference evidence="13 14" key="1">
    <citation type="submission" date="2019-01" db="EMBL/GenBank/DDBJ databases">
        <title>Zoogloea oleivorans genome sequencing and assembly.</title>
        <authorList>
            <person name="Tancsics A."/>
            <person name="Farkas M."/>
            <person name="Kriszt B."/>
            <person name="Maroti G."/>
            <person name="Horvath B."/>
        </authorList>
    </citation>
    <scope>NUCLEOTIDE SEQUENCE [LARGE SCALE GENOMIC DNA]</scope>
    <source>
        <strain evidence="13 14">Buc</strain>
    </source>
</reference>
<dbReference type="InterPro" id="IPR029046">
    <property type="entry name" value="LolA/LolB/LppX"/>
</dbReference>
<keyword evidence="8" id="KW-0472">Membrane</keyword>
<evidence type="ECO:0000256" key="3">
    <source>
        <dbReference type="ARBA" id="ARBA00011245"/>
    </source>
</evidence>
<gene>
    <name evidence="13" type="primary">lolB</name>
    <name evidence="13" type="ORF">ETQ85_13580</name>
</gene>
<evidence type="ECO:0000256" key="1">
    <source>
        <dbReference type="ARBA" id="ARBA00004459"/>
    </source>
</evidence>
<keyword evidence="7" id="KW-0653">Protein transport</keyword>
<dbReference type="PROSITE" id="PS51257">
    <property type="entry name" value="PROKAR_LIPOPROTEIN"/>
    <property type="match status" value="1"/>
</dbReference>
<dbReference type="Proteomes" id="UP000389128">
    <property type="component" value="Unassembled WGS sequence"/>
</dbReference>
<dbReference type="Gene3D" id="2.50.20.10">
    <property type="entry name" value="Lipoprotein localisation LolA/LolB/LppX"/>
    <property type="match status" value="1"/>
</dbReference>
<dbReference type="GO" id="GO:0009279">
    <property type="term" value="C:cell outer membrane"/>
    <property type="evidence" value="ECO:0007669"/>
    <property type="project" value="UniProtKB-SubCell"/>
</dbReference>
<comment type="similarity">
    <text evidence="2">Belongs to the LolB family.</text>
</comment>
<comment type="subunit">
    <text evidence="3">Monomer.</text>
</comment>
<evidence type="ECO:0000256" key="12">
    <source>
        <dbReference type="ARBA" id="ARBA00023288"/>
    </source>
</evidence>
<dbReference type="SUPFAM" id="SSF89392">
    <property type="entry name" value="Prokaryotic lipoproteins and lipoprotein localization factors"/>
    <property type="match status" value="1"/>
</dbReference>
<comment type="caution">
    <text evidence="13">The sequence shown here is derived from an EMBL/GenBank/DDBJ whole genome shotgun (WGS) entry which is preliminary data.</text>
</comment>
<evidence type="ECO:0000256" key="5">
    <source>
        <dbReference type="ARBA" id="ARBA00022448"/>
    </source>
</evidence>
<dbReference type="NCBIfam" id="TIGR00548">
    <property type="entry name" value="lolB"/>
    <property type="match status" value="1"/>
</dbReference>
<organism evidence="13 14">
    <name type="scientific">Zoogloea oleivorans</name>
    <dbReference type="NCBI Taxonomy" id="1552750"/>
    <lineage>
        <taxon>Bacteria</taxon>
        <taxon>Pseudomonadati</taxon>
        <taxon>Pseudomonadota</taxon>
        <taxon>Betaproteobacteria</taxon>
        <taxon>Rhodocyclales</taxon>
        <taxon>Zoogloeaceae</taxon>
        <taxon>Zoogloea</taxon>
    </lineage>
</organism>
<sequence length="187" mass="20422">MRRLIVLLALGVLGCAAPDVRPPDALQLVSRAEMSRFQLEGRLQVRDGERTAAVGVDWQHEVGHDDWLFTGPLGQGLARIEADAAGARMTLADGQRVEAASAAELAETALGVNAPFAQLPLWITARLRDGAEVRELDPVGRLRRVVDQGWTIDYIEYAGSGPADLPRKIDVQRGDTRLRLIVDAWNP</sequence>
<keyword evidence="10" id="KW-0143">Chaperone</keyword>
<dbReference type="OrthoDB" id="9797618at2"/>
<keyword evidence="11" id="KW-0998">Cell outer membrane</keyword>
<dbReference type="RefSeq" id="WP_148579618.1">
    <property type="nucleotide sequence ID" value="NZ_JAVEUW010000004.1"/>
</dbReference>
<name>A0A6C2CQJ7_9RHOO</name>
<evidence type="ECO:0000256" key="7">
    <source>
        <dbReference type="ARBA" id="ARBA00022927"/>
    </source>
</evidence>
<comment type="subcellular location">
    <subcellularLocation>
        <location evidence="1">Cell outer membrane</location>
        <topology evidence="1">Lipid-anchor</topology>
    </subcellularLocation>
</comment>
<dbReference type="InterPro" id="IPR004565">
    <property type="entry name" value="OM_lipoprot_LolB"/>
</dbReference>
<dbReference type="CDD" id="cd16326">
    <property type="entry name" value="LolB"/>
    <property type="match status" value="1"/>
</dbReference>
<evidence type="ECO:0000256" key="2">
    <source>
        <dbReference type="ARBA" id="ARBA00009696"/>
    </source>
</evidence>
<accession>A0A6C2CQJ7</accession>
<keyword evidence="6" id="KW-0732">Signal</keyword>
<evidence type="ECO:0000256" key="11">
    <source>
        <dbReference type="ARBA" id="ARBA00023237"/>
    </source>
</evidence>
<keyword evidence="5" id="KW-0813">Transport</keyword>
<evidence type="ECO:0000313" key="13">
    <source>
        <dbReference type="EMBL" id="TYC55926.1"/>
    </source>
</evidence>
<evidence type="ECO:0000313" key="14">
    <source>
        <dbReference type="Proteomes" id="UP000389128"/>
    </source>
</evidence>
<keyword evidence="9" id="KW-0564">Palmitate</keyword>
<keyword evidence="14" id="KW-1185">Reference proteome</keyword>
<dbReference type="EMBL" id="SDKK01000012">
    <property type="protein sequence ID" value="TYC55926.1"/>
    <property type="molecule type" value="Genomic_DNA"/>
</dbReference>
<evidence type="ECO:0000256" key="4">
    <source>
        <dbReference type="ARBA" id="ARBA00016202"/>
    </source>
</evidence>
<evidence type="ECO:0000256" key="10">
    <source>
        <dbReference type="ARBA" id="ARBA00023186"/>
    </source>
</evidence>
<evidence type="ECO:0000256" key="6">
    <source>
        <dbReference type="ARBA" id="ARBA00022729"/>
    </source>
</evidence>
<proteinExistence type="inferred from homology"/>
<dbReference type="Pfam" id="PF03550">
    <property type="entry name" value="LolB"/>
    <property type="match status" value="1"/>
</dbReference>
<protein>
    <recommendedName>
        <fullName evidence="4">Outer-membrane lipoprotein LolB</fullName>
    </recommendedName>
</protein>
<evidence type="ECO:0000256" key="9">
    <source>
        <dbReference type="ARBA" id="ARBA00023139"/>
    </source>
</evidence>
<evidence type="ECO:0000256" key="8">
    <source>
        <dbReference type="ARBA" id="ARBA00023136"/>
    </source>
</evidence>